<keyword evidence="1" id="KW-0472">Membrane</keyword>
<name>A0A5B8MM28_9CHLO</name>
<evidence type="ECO:0000256" key="1">
    <source>
        <dbReference type="SAM" id="Phobius"/>
    </source>
</evidence>
<dbReference type="OrthoDB" id="202234at2759"/>
<gene>
    <name evidence="3" type="ORF">A3770_06p41040</name>
</gene>
<dbReference type="EMBL" id="CP031039">
    <property type="protein sequence ID" value="QDZ21586.1"/>
    <property type="molecule type" value="Genomic_DNA"/>
</dbReference>
<protein>
    <recommendedName>
        <fullName evidence="2">Phospholipid/glycerol acyltransferase domain-containing protein</fullName>
    </recommendedName>
</protein>
<dbReference type="Pfam" id="PF01553">
    <property type="entry name" value="Acyltransferase"/>
    <property type="match status" value="1"/>
</dbReference>
<keyword evidence="1" id="KW-1133">Transmembrane helix</keyword>
<evidence type="ECO:0000313" key="3">
    <source>
        <dbReference type="EMBL" id="QDZ21586.1"/>
    </source>
</evidence>
<keyword evidence="4" id="KW-1185">Reference proteome</keyword>
<sequence>MKAIKDKMSFLFAMLIFYWSFPLTVAFGTDWSLSYKARNDIFFWTAFLLGFFKVRTYRIGEQGCYRDGSCIWLCNHRDWGDFFIDLYVVEGRACFLSRLMVLIAFPVFGFYGLVTRTAVFFRRNTKGRDFTKFNQFISGQIQRSPCQGIVVYPEGTRNIKPESLPLRRGMLRYAYSERTPVQIVITTNKEHVISQKMQRASFGTKCISGFSEVIRPGDYSNFEDFFDEINKTWKAEWKRTYGASISNAVEVTPSEMKLYIPFYNIKLGQYLSMMAYSYFTVALMVGVASFSFVLTQSMLGLRVVHFGGFSTDCIVVSIFLGVFVACTKLITRKQD</sequence>
<accession>A0A5B8MM28</accession>
<dbReference type="GO" id="GO:0016746">
    <property type="term" value="F:acyltransferase activity"/>
    <property type="evidence" value="ECO:0007669"/>
    <property type="project" value="InterPro"/>
</dbReference>
<feature type="transmembrane region" description="Helical" evidence="1">
    <location>
        <begin position="306"/>
        <end position="330"/>
    </location>
</feature>
<feature type="domain" description="Phospholipid/glycerol acyltransferase" evidence="2">
    <location>
        <begin position="64"/>
        <end position="181"/>
    </location>
</feature>
<dbReference type="STRING" id="1764295.A0A5B8MM28"/>
<dbReference type="InterPro" id="IPR002123">
    <property type="entry name" value="Plipid/glycerol_acylTrfase"/>
</dbReference>
<feature type="transmembrane region" description="Helical" evidence="1">
    <location>
        <begin position="275"/>
        <end position="294"/>
    </location>
</feature>
<dbReference type="SUPFAM" id="SSF69593">
    <property type="entry name" value="Glycerol-3-phosphate (1)-acyltransferase"/>
    <property type="match status" value="1"/>
</dbReference>
<evidence type="ECO:0000259" key="2">
    <source>
        <dbReference type="Pfam" id="PF01553"/>
    </source>
</evidence>
<proteinExistence type="predicted"/>
<dbReference type="Proteomes" id="UP000316726">
    <property type="component" value="Chromosome 6"/>
</dbReference>
<organism evidence="3 4">
    <name type="scientific">Chloropicon primus</name>
    <dbReference type="NCBI Taxonomy" id="1764295"/>
    <lineage>
        <taxon>Eukaryota</taxon>
        <taxon>Viridiplantae</taxon>
        <taxon>Chlorophyta</taxon>
        <taxon>Chloropicophyceae</taxon>
        <taxon>Chloropicales</taxon>
        <taxon>Chloropicaceae</taxon>
        <taxon>Chloropicon</taxon>
    </lineage>
</organism>
<keyword evidence="1" id="KW-0812">Transmembrane</keyword>
<reference evidence="3 4" key="1">
    <citation type="submission" date="2018-07" db="EMBL/GenBank/DDBJ databases">
        <title>The complete nuclear genome of the prasinophyte Chloropicon primus (CCMP1205).</title>
        <authorList>
            <person name="Pombert J.-F."/>
            <person name="Otis C."/>
            <person name="Turmel M."/>
            <person name="Lemieux C."/>
        </authorList>
    </citation>
    <scope>NUCLEOTIDE SEQUENCE [LARGE SCALE GENOMIC DNA]</scope>
    <source>
        <strain evidence="3 4">CCMP1205</strain>
    </source>
</reference>
<evidence type="ECO:0000313" key="4">
    <source>
        <dbReference type="Proteomes" id="UP000316726"/>
    </source>
</evidence>
<dbReference type="AlphaFoldDB" id="A0A5B8MM28"/>
<feature type="transmembrane region" description="Helical" evidence="1">
    <location>
        <begin position="95"/>
        <end position="114"/>
    </location>
</feature>